<dbReference type="PANTHER" id="PTHR35010:SF2">
    <property type="entry name" value="BLL4672 PROTEIN"/>
    <property type="match status" value="1"/>
</dbReference>
<dbReference type="InterPro" id="IPR001387">
    <property type="entry name" value="Cro/C1-type_HTH"/>
</dbReference>
<dbReference type="GO" id="GO:0003677">
    <property type="term" value="F:DNA binding"/>
    <property type="evidence" value="ECO:0007669"/>
    <property type="project" value="InterPro"/>
</dbReference>
<gene>
    <name evidence="2" type="ORF">GCM10010185_69400</name>
</gene>
<evidence type="ECO:0000313" key="3">
    <source>
        <dbReference type="Proteomes" id="UP000639606"/>
    </source>
</evidence>
<dbReference type="RefSeq" id="WP_189227558.1">
    <property type="nucleotide sequence ID" value="NZ_BMRG01000029.1"/>
</dbReference>
<protein>
    <submittedName>
        <fullName evidence="2">Transcriptional regulator</fullName>
    </submittedName>
</protein>
<dbReference type="Pfam" id="PF17765">
    <property type="entry name" value="MLTR_LBD"/>
    <property type="match status" value="1"/>
</dbReference>
<reference evidence="2" key="2">
    <citation type="submission" date="2020-09" db="EMBL/GenBank/DDBJ databases">
        <authorList>
            <person name="Sun Q."/>
            <person name="Ohkuma M."/>
        </authorList>
    </citation>
    <scope>NUCLEOTIDE SEQUENCE</scope>
    <source>
        <strain evidence="2">JCM 3313</strain>
    </source>
</reference>
<reference evidence="2" key="1">
    <citation type="journal article" date="2014" name="Int. J. Syst. Evol. Microbiol.">
        <title>Complete genome sequence of Corynebacterium casei LMG S-19264T (=DSM 44701T), isolated from a smear-ripened cheese.</title>
        <authorList>
            <consortium name="US DOE Joint Genome Institute (JGI-PGF)"/>
            <person name="Walter F."/>
            <person name="Albersmeier A."/>
            <person name="Kalinowski J."/>
            <person name="Ruckert C."/>
        </authorList>
    </citation>
    <scope>NUCLEOTIDE SEQUENCE</scope>
    <source>
        <strain evidence="2">JCM 3313</strain>
    </source>
</reference>
<evidence type="ECO:0000313" key="2">
    <source>
        <dbReference type="EMBL" id="GGP85795.1"/>
    </source>
</evidence>
<dbReference type="SMART" id="SM00530">
    <property type="entry name" value="HTH_XRE"/>
    <property type="match status" value="1"/>
</dbReference>
<proteinExistence type="predicted"/>
<dbReference type="InterPro" id="IPR041413">
    <property type="entry name" value="MLTR_LBD"/>
</dbReference>
<dbReference type="CDD" id="cd00093">
    <property type="entry name" value="HTH_XRE"/>
    <property type="match status" value="1"/>
</dbReference>
<feature type="domain" description="HTH cro/C1-type" evidence="1">
    <location>
        <begin position="36"/>
        <end position="83"/>
    </location>
</feature>
<dbReference type="Gene3D" id="3.30.450.180">
    <property type="match status" value="1"/>
</dbReference>
<dbReference type="Pfam" id="PF13560">
    <property type="entry name" value="HTH_31"/>
    <property type="match status" value="1"/>
</dbReference>
<dbReference type="SUPFAM" id="SSF47413">
    <property type="entry name" value="lambda repressor-like DNA-binding domains"/>
    <property type="match status" value="1"/>
</dbReference>
<evidence type="ECO:0000259" key="1">
    <source>
        <dbReference type="PROSITE" id="PS50943"/>
    </source>
</evidence>
<dbReference type="Gene3D" id="1.10.260.40">
    <property type="entry name" value="lambda repressor-like DNA-binding domains"/>
    <property type="match status" value="1"/>
</dbReference>
<comment type="caution">
    <text evidence="2">The sequence shown here is derived from an EMBL/GenBank/DDBJ whole genome shotgun (WGS) entry which is preliminary data.</text>
</comment>
<dbReference type="PROSITE" id="PS50943">
    <property type="entry name" value="HTH_CROC1"/>
    <property type="match status" value="1"/>
</dbReference>
<name>A0A918EIF1_9PSEU</name>
<dbReference type="PANTHER" id="PTHR35010">
    <property type="entry name" value="BLL4672 PROTEIN-RELATED"/>
    <property type="match status" value="1"/>
</dbReference>
<dbReference type="AlphaFoldDB" id="A0A918EIF1"/>
<accession>A0A918EIF1</accession>
<dbReference type="InterPro" id="IPR010982">
    <property type="entry name" value="Lambda_DNA-bd_dom_sf"/>
</dbReference>
<sequence length="290" mass="32249">MSGSGQLAEYLQACRARLRPQDVGLDTYGERRRVPGLRREEVAGLAGVSASYYIRLEQGQSLNASNEVIDGIARALRLDPDEREHLRALARPRRRAVPPPPVEHVAPATAELMASMAHVPAVLLGRRTDVLAWNPLGHALFAGHLDQDAPRHPDERPNMARLVFLDAHTRELYPRWEVKARAMVGHLRLVAGRHPEDRELSTLIGELVTGSEEFAAMWADHRVRECDNTEHRMRHPLVGELTVKQQALLLPHAPEHRLTFVTAEQGSPSQAALTLLARAVEGRAARTMST</sequence>
<dbReference type="Proteomes" id="UP000639606">
    <property type="component" value="Unassembled WGS sequence"/>
</dbReference>
<dbReference type="EMBL" id="BMRG01000029">
    <property type="protein sequence ID" value="GGP85795.1"/>
    <property type="molecule type" value="Genomic_DNA"/>
</dbReference>
<organism evidence="2 3">
    <name type="scientific">Saccharothrix coeruleofusca</name>
    <dbReference type="NCBI Taxonomy" id="33919"/>
    <lineage>
        <taxon>Bacteria</taxon>
        <taxon>Bacillati</taxon>
        <taxon>Actinomycetota</taxon>
        <taxon>Actinomycetes</taxon>
        <taxon>Pseudonocardiales</taxon>
        <taxon>Pseudonocardiaceae</taxon>
        <taxon>Saccharothrix</taxon>
    </lineage>
</organism>
<keyword evidence="3" id="KW-1185">Reference proteome</keyword>